<gene>
    <name evidence="1" type="ORF">VB248_05830</name>
</gene>
<sequence>MKKVVLSILFICFFSCLNGQSKEEKHQAIVDSVKVFFKAFSSDFQELGYESDSLKIKTLKSNFIHKYFKDDEFIFPNLMEDDAVYREKRPTLSINNFFKMLPFAYWQGFQFIIDGEQIKILSVKKSFGKLKEIECLIPVKLWGIKANSRKANRIGEFLKVTLATYQKGNTVQKFVFQKVLFTQQWIFDEPLTNIVLQNIQNELVEDLKTLLKVQKNDNKRKLICQKLQNVLKNDTIFLYRSDKVLKILSINECAKGNYPDELWKMSGVELKSFDLSYVTDIHLSENGQYIGLRSRLQKVNTQSSEKAQWMKNKQNDYVIVSTEVAQRQLSYWQLSNVFIQTLIKQK</sequence>
<dbReference type="Proteomes" id="UP001302949">
    <property type="component" value="Unassembled WGS sequence"/>
</dbReference>
<dbReference type="RefSeq" id="WP_323295805.1">
    <property type="nucleotide sequence ID" value="NZ_JAYFUM010000006.1"/>
</dbReference>
<accession>A0ABU5Q7A9</accession>
<evidence type="ECO:0000313" key="1">
    <source>
        <dbReference type="EMBL" id="MEA5138638.1"/>
    </source>
</evidence>
<keyword evidence="2" id="KW-1185">Reference proteome</keyword>
<reference evidence="1 2" key="1">
    <citation type="submission" date="2023-12" db="EMBL/GenBank/DDBJ databases">
        <title>Novel species of the genus Arcicella isolated from rivers.</title>
        <authorList>
            <person name="Lu H."/>
        </authorList>
    </citation>
    <scope>NUCLEOTIDE SEQUENCE [LARGE SCALE GENOMIC DNA]</scope>
    <source>
        <strain evidence="1 2">KCTC 23307</strain>
    </source>
</reference>
<dbReference type="EMBL" id="JAYFUM010000006">
    <property type="protein sequence ID" value="MEA5138638.1"/>
    <property type="molecule type" value="Genomic_DNA"/>
</dbReference>
<organism evidence="1 2">
    <name type="scientific">Arcicella rigui</name>
    <dbReference type="NCBI Taxonomy" id="797020"/>
    <lineage>
        <taxon>Bacteria</taxon>
        <taxon>Pseudomonadati</taxon>
        <taxon>Bacteroidota</taxon>
        <taxon>Cytophagia</taxon>
        <taxon>Cytophagales</taxon>
        <taxon>Flectobacillaceae</taxon>
        <taxon>Arcicella</taxon>
    </lineage>
</organism>
<protein>
    <submittedName>
        <fullName evidence="1">Uncharacterized protein</fullName>
    </submittedName>
</protein>
<name>A0ABU5Q7A9_9BACT</name>
<evidence type="ECO:0000313" key="2">
    <source>
        <dbReference type="Proteomes" id="UP001302949"/>
    </source>
</evidence>
<comment type="caution">
    <text evidence="1">The sequence shown here is derived from an EMBL/GenBank/DDBJ whole genome shotgun (WGS) entry which is preliminary data.</text>
</comment>
<proteinExistence type="predicted"/>